<feature type="non-terminal residue" evidence="1">
    <location>
        <position position="1"/>
    </location>
</feature>
<accession>A0A2W5MSP0</accession>
<evidence type="ECO:0000313" key="2">
    <source>
        <dbReference type="Proteomes" id="UP000249417"/>
    </source>
</evidence>
<reference evidence="1 2" key="1">
    <citation type="submission" date="2017-08" db="EMBL/GenBank/DDBJ databases">
        <title>Infants hospitalized years apart are colonized by the same room-sourced microbial strains.</title>
        <authorList>
            <person name="Brooks B."/>
            <person name="Olm M.R."/>
            <person name="Firek B.A."/>
            <person name="Baker R."/>
            <person name="Thomas B.C."/>
            <person name="Morowitz M.J."/>
            <person name="Banfield J.F."/>
        </authorList>
    </citation>
    <scope>NUCLEOTIDE SEQUENCE [LARGE SCALE GENOMIC DNA]</scope>
    <source>
        <strain evidence="1">S2_005_002_R2_29</strain>
    </source>
</reference>
<protein>
    <submittedName>
        <fullName evidence="1">Uncharacterized protein</fullName>
    </submittedName>
</protein>
<dbReference type="EMBL" id="QFQB01000099">
    <property type="protein sequence ID" value="PZQ44311.1"/>
    <property type="molecule type" value="Genomic_DNA"/>
</dbReference>
<comment type="caution">
    <text evidence="1">The sequence shown here is derived from an EMBL/GenBank/DDBJ whole genome shotgun (WGS) entry which is preliminary data.</text>
</comment>
<name>A0A2W5MSP0_9BACT</name>
<organism evidence="1 2">
    <name type="scientific">Micavibrio aeruginosavorus</name>
    <dbReference type="NCBI Taxonomy" id="349221"/>
    <lineage>
        <taxon>Bacteria</taxon>
        <taxon>Pseudomonadati</taxon>
        <taxon>Bdellovibrionota</taxon>
        <taxon>Bdellovibrionia</taxon>
        <taxon>Bdellovibrionales</taxon>
        <taxon>Pseudobdellovibrionaceae</taxon>
        <taxon>Micavibrio</taxon>
    </lineage>
</organism>
<dbReference type="AlphaFoldDB" id="A0A2W5MSP0"/>
<proteinExistence type="predicted"/>
<evidence type="ECO:0000313" key="1">
    <source>
        <dbReference type="EMBL" id="PZQ44311.1"/>
    </source>
</evidence>
<dbReference type="Proteomes" id="UP000249417">
    <property type="component" value="Unassembled WGS sequence"/>
</dbReference>
<sequence length="91" mass="10005">VLSFHRIDIYQKANGVLALEKTFSGHIQSETDMDSYQAIHATVQWLGERAYLSEASEEAKHKLKAFVVDLQTALDAQPRTIPQAAPVAPAA</sequence>
<gene>
    <name evidence="1" type="ORF">DI551_10355</name>
</gene>